<proteinExistence type="predicted"/>
<comment type="caution">
    <text evidence="1">The sequence shown here is derived from an EMBL/GenBank/DDBJ whole genome shotgun (WGS) entry which is preliminary data.</text>
</comment>
<sequence length="315" mass="34009">MAALKVTTSFVYLSNSHTHSRKSTLSRKRFTPMAATLTTTTVGLAETFTRLKKQGKMALIPCILAGDPDLSTTAKALKLLDSCGSDIIELGIPFCDPLGDGPVIQAASARSLARGTNFNAILSMLKDVVPQISCPISLFTYYNPIHKRGVENFMSTIRDVGIHGLMVPDIPLEETESLRKEAIKKKIEMVLFTVSIFLTFFFTGPTTPKDRMKAIAEASQGFVYLVSSVGVTGARTSVSDRVQTLINEIKESTTKAVAVGFGISKPEHVQQVAGWGADGVIIGSAAVKILGEAKSPQEGLRELEKFIKSLRFALP</sequence>
<gene>
    <name evidence="1" type="ORF">KPL71_014260</name>
</gene>
<dbReference type="Proteomes" id="UP000829398">
    <property type="component" value="Chromosome 5"/>
</dbReference>
<reference evidence="2" key="1">
    <citation type="journal article" date="2023" name="Hortic. Res.">
        <title>A chromosome-level phased genome enabling allele-level studies in sweet orange: a case study on citrus Huanglongbing tolerance.</title>
        <authorList>
            <person name="Wu B."/>
            <person name="Yu Q."/>
            <person name="Deng Z."/>
            <person name="Duan Y."/>
            <person name="Luo F."/>
            <person name="Gmitter F. Jr."/>
        </authorList>
    </citation>
    <scope>NUCLEOTIDE SEQUENCE [LARGE SCALE GENOMIC DNA]</scope>
    <source>
        <strain evidence="2">cv. Valencia</strain>
    </source>
</reference>
<protein>
    <submittedName>
        <fullName evidence="1">Tryptophan synthase alpha chain</fullName>
    </submittedName>
</protein>
<name>A0ACB8KAD6_CITSI</name>
<keyword evidence="2" id="KW-1185">Reference proteome</keyword>
<evidence type="ECO:0000313" key="2">
    <source>
        <dbReference type="Proteomes" id="UP000829398"/>
    </source>
</evidence>
<accession>A0ACB8KAD6</accession>
<evidence type="ECO:0000313" key="1">
    <source>
        <dbReference type="EMBL" id="KAH9751341.1"/>
    </source>
</evidence>
<dbReference type="EMBL" id="CM039174">
    <property type="protein sequence ID" value="KAH9751341.1"/>
    <property type="molecule type" value="Genomic_DNA"/>
</dbReference>
<organism evidence="1 2">
    <name type="scientific">Citrus sinensis</name>
    <name type="common">Sweet orange</name>
    <name type="synonym">Citrus aurantium var. sinensis</name>
    <dbReference type="NCBI Taxonomy" id="2711"/>
    <lineage>
        <taxon>Eukaryota</taxon>
        <taxon>Viridiplantae</taxon>
        <taxon>Streptophyta</taxon>
        <taxon>Embryophyta</taxon>
        <taxon>Tracheophyta</taxon>
        <taxon>Spermatophyta</taxon>
        <taxon>Magnoliopsida</taxon>
        <taxon>eudicotyledons</taxon>
        <taxon>Gunneridae</taxon>
        <taxon>Pentapetalae</taxon>
        <taxon>rosids</taxon>
        <taxon>malvids</taxon>
        <taxon>Sapindales</taxon>
        <taxon>Rutaceae</taxon>
        <taxon>Aurantioideae</taxon>
        <taxon>Citrus</taxon>
    </lineage>
</organism>